<feature type="transmembrane region" description="Helical" evidence="10">
    <location>
        <begin position="330"/>
        <end position="352"/>
    </location>
</feature>
<dbReference type="Gene3D" id="1.20.1070.10">
    <property type="entry name" value="Rhodopsin 7-helix transmembrane proteins"/>
    <property type="match status" value="2"/>
</dbReference>
<evidence type="ECO:0000256" key="1">
    <source>
        <dbReference type="ARBA" id="ARBA00004651"/>
    </source>
</evidence>
<evidence type="ECO:0000256" key="9">
    <source>
        <dbReference type="RuleBase" id="RU000688"/>
    </source>
</evidence>
<dbReference type="InterPro" id="IPR000276">
    <property type="entry name" value="GPCR_Rhodpsn"/>
</dbReference>
<keyword evidence="3 9" id="KW-0812">Transmembrane</keyword>
<feature type="transmembrane region" description="Helical" evidence="10">
    <location>
        <begin position="412"/>
        <end position="434"/>
    </location>
</feature>
<dbReference type="PANTHER" id="PTHR24249">
    <property type="entry name" value="HISTAMINE RECEPTOR-RELATED G-PROTEIN COUPLED RECEPTOR"/>
    <property type="match status" value="1"/>
</dbReference>
<evidence type="ECO:0000313" key="12">
    <source>
        <dbReference type="EMBL" id="CAH3025051.1"/>
    </source>
</evidence>
<comment type="subcellular location">
    <subcellularLocation>
        <location evidence="1">Cell membrane</location>
        <topology evidence="1">Multi-pass membrane protein</topology>
    </subcellularLocation>
</comment>
<evidence type="ECO:0000256" key="5">
    <source>
        <dbReference type="ARBA" id="ARBA00023040"/>
    </source>
</evidence>
<comment type="caution">
    <text evidence="12">The sequence shown here is derived from an EMBL/GenBank/DDBJ whole genome shotgun (WGS) entry which is preliminary data.</text>
</comment>
<feature type="non-terminal residue" evidence="12">
    <location>
        <position position="475"/>
    </location>
</feature>
<feature type="transmembrane region" description="Helical" evidence="10">
    <location>
        <begin position="373"/>
        <end position="400"/>
    </location>
</feature>
<keyword evidence="6 10" id="KW-0472">Membrane</keyword>
<dbReference type="PANTHER" id="PTHR24249:SF421">
    <property type="entry name" value="G-PROTEIN COUPLED RECEPTORS FAMILY 1 PROFILE DOMAIN-CONTAINING PROTEIN"/>
    <property type="match status" value="1"/>
</dbReference>
<dbReference type="CDD" id="cd00637">
    <property type="entry name" value="7tm_classA_rhodopsin-like"/>
    <property type="match status" value="2"/>
</dbReference>
<feature type="transmembrane region" description="Helical" evidence="10">
    <location>
        <begin position="288"/>
        <end position="315"/>
    </location>
</feature>
<dbReference type="PROSITE" id="PS00237">
    <property type="entry name" value="G_PROTEIN_RECEP_F1_1"/>
    <property type="match status" value="1"/>
</dbReference>
<gene>
    <name evidence="12" type="ORF">PEVE_00024911</name>
</gene>
<keyword evidence="13" id="KW-1185">Reference proteome</keyword>
<protein>
    <recommendedName>
        <fullName evidence="11">G-protein coupled receptors family 1 profile domain-containing protein</fullName>
    </recommendedName>
</protein>
<feature type="domain" description="G-protein coupled receptors family 1 profile" evidence="11">
    <location>
        <begin position="1"/>
        <end position="166"/>
    </location>
</feature>
<feature type="transmembrane region" description="Helical" evidence="10">
    <location>
        <begin position="111"/>
        <end position="135"/>
    </location>
</feature>
<keyword evidence="5 9" id="KW-0297">G-protein coupled receptor</keyword>
<reference evidence="12 13" key="1">
    <citation type="submission" date="2022-05" db="EMBL/GenBank/DDBJ databases">
        <authorList>
            <consortium name="Genoscope - CEA"/>
            <person name="William W."/>
        </authorList>
    </citation>
    <scope>NUCLEOTIDE SEQUENCE [LARGE SCALE GENOMIC DNA]</scope>
</reference>
<evidence type="ECO:0000259" key="11">
    <source>
        <dbReference type="PROSITE" id="PS50262"/>
    </source>
</evidence>
<dbReference type="SUPFAM" id="SSF81321">
    <property type="entry name" value="Family A G protein-coupled receptor-like"/>
    <property type="match status" value="2"/>
</dbReference>
<evidence type="ECO:0000256" key="7">
    <source>
        <dbReference type="ARBA" id="ARBA00023170"/>
    </source>
</evidence>
<evidence type="ECO:0000256" key="10">
    <source>
        <dbReference type="SAM" id="Phobius"/>
    </source>
</evidence>
<dbReference type="PRINTS" id="PR00237">
    <property type="entry name" value="GPCRRHODOPSN"/>
</dbReference>
<dbReference type="Pfam" id="PF00001">
    <property type="entry name" value="7tm_1"/>
    <property type="match status" value="2"/>
</dbReference>
<feature type="transmembrane region" description="Helical" evidence="10">
    <location>
        <begin position="68"/>
        <end position="88"/>
    </location>
</feature>
<evidence type="ECO:0000256" key="8">
    <source>
        <dbReference type="ARBA" id="ARBA00023224"/>
    </source>
</evidence>
<evidence type="ECO:0000256" key="3">
    <source>
        <dbReference type="ARBA" id="ARBA00022692"/>
    </source>
</evidence>
<organism evidence="12 13">
    <name type="scientific">Porites evermanni</name>
    <dbReference type="NCBI Taxonomy" id="104178"/>
    <lineage>
        <taxon>Eukaryota</taxon>
        <taxon>Metazoa</taxon>
        <taxon>Cnidaria</taxon>
        <taxon>Anthozoa</taxon>
        <taxon>Hexacorallia</taxon>
        <taxon>Scleractinia</taxon>
        <taxon>Fungiina</taxon>
        <taxon>Poritidae</taxon>
        <taxon>Porites</taxon>
    </lineage>
</organism>
<feature type="domain" description="G-protein coupled receptors family 1 profile" evidence="11">
    <location>
        <begin position="268"/>
        <end position="475"/>
    </location>
</feature>
<comment type="similarity">
    <text evidence="9">Belongs to the G-protein coupled receptor 1 family.</text>
</comment>
<dbReference type="InterPro" id="IPR050569">
    <property type="entry name" value="TAAR"/>
</dbReference>
<sequence length="475" mass="53738">MIAWERYMAIRKCMEYKMTVTKGRLKMLAMIAWVLSIGGVSSAFISMTVVGGDGLLLAAEIMDIISSILILCLLIAIVYFYVMVYLSVRKRELSQIQQVSVLVKAKLENRVAMTMALVTIALVISFIPMTVVFIFGDYFQVFRGLLAWRVVETLVYLNSVASPLIYCYRDRLFRIAVLEILRIRKPKAKQVPVCNAVRFVRRKDSFGSVKDVVQIRNVDNLVILTRPASCDIAMLSLERGLMWDVHDTTSPWIFTAVYSVLSPTAFLLNLLVIITITKRRELQRPSKILLRSMAVSDLLAGGISMPLSAIIGLLLPHRILTERQFCTFDLVIFLFSYILYFCSFLHLTMIAWERYIAIRKWMDYKVIVTKGRLKMLALIAWVLSIGGVSSVFISMTVVGGDGFLLAAEILDIISSILILCLLIAIIFFYVMVYLSVRKRKLLQITQVSVLLKAKLENRVAMTMASVTVALVISFI</sequence>
<evidence type="ECO:0000256" key="2">
    <source>
        <dbReference type="ARBA" id="ARBA00022475"/>
    </source>
</evidence>
<feature type="transmembrane region" description="Helical" evidence="10">
    <location>
        <begin position="252"/>
        <end position="276"/>
    </location>
</feature>
<proteinExistence type="inferred from homology"/>
<name>A0ABN8M602_9CNID</name>
<evidence type="ECO:0000313" key="13">
    <source>
        <dbReference type="Proteomes" id="UP001159427"/>
    </source>
</evidence>
<evidence type="ECO:0000256" key="6">
    <source>
        <dbReference type="ARBA" id="ARBA00023136"/>
    </source>
</evidence>
<accession>A0ABN8M602</accession>
<keyword evidence="2" id="KW-1003">Cell membrane</keyword>
<dbReference type="InterPro" id="IPR017452">
    <property type="entry name" value="GPCR_Rhodpsn_7TM"/>
</dbReference>
<dbReference type="PROSITE" id="PS50262">
    <property type="entry name" value="G_PROTEIN_RECEP_F1_2"/>
    <property type="match status" value="2"/>
</dbReference>
<keyword evidence="4 10" id="KW-1133">Transmembrane helix</keyword>
<evidence type="ECO:0000256" key="4">
    <source>
        <dbReference type="ARBA" id="ARBA00022989"/>
    </source>
</evidence>
<dbReference type="Proteomes" id="UP001159427">
    <property type="component" value="Unassembled WGS sequence"/>
</dbReference>
<keyword evidence="8 9" id="KW-0807">Transducer</keyword>
<keyword evidence="7 9" id="KW-0675">Receptor</keyword>
<dbReference type="EMBL" id="CALNXI010000334">
    <property type="protein sequence ID" value="CAH3025051.1"/>
    <property type="molecule type" value="Genomic_DNA"/>
</dbReference>